<protein>
    <recommendedName>
        <fullName evidence="5">DUF1829 domain-containing protein</fullName>
    </recommendedName>
</protein>
<evidence type="ECO:0008006" key="5">
    <source>
        <dbReference type="Google" id="ProtNLM"/>
    </source>
</evidence>
<dbReference type="InterPro" id="IPR014961">
    <property type="entry name" value="DUF1829"/>
</dbReference>
<evidence type="ECO:0000259" key="1">
    <source>
        <dbReference type="Pfam" id="PF08861"/>
    </source>
</evidence>
<comment type="caution">
    <text evidence="3">The sequence shown here is derived from an EMBL/GenBank/DDBJ whole genome shotgun (WGS) entry which is preliminary data.</text>
</comment>
<dbReference type="EMBL" id="PEBJ01000003">
    <property type="protein sequence ID" value="PJM76796.1"/>
    <property type="molecule type" value="Genomic_DNA"/>
</dbReference>
<feature type="domain" description="DUF1829" evidence="2">
    <location>
        <begin position="160"/>
        <end position="245"/>
    </location>
</feature>
<accession>A0A2M9HIZ4</accession>
<dbReference type="OrthoDB" id="1321863at2"/>
<dbReference type="Proteomes" id="UP000229239">
    <property type="component" value="Unassembled WGS sequence"/>
</dbReference>
<sequence>MSQTIQAVTFIEEYSEWLKHESTIREMGEWREVTFPFLDQSNDRLCFYMRAKDGMTSFTDDGYTMAMLNDSGITPTGRRLETMTGIVRRFGATLEPNGEITLETDGSRPDALNRFVQALTDVQAMNQIGQHKVAAYFMDDVAAVLDRHDVYYTTDISVHGASGYEHSFDFLFQRSANHPTRFCQAPNRLDRNMAERIIFAWNDTEKDAKRAGSKLYVIGDDRERGLNESSVQALENYGIATIPFSMLPSRAMELAS</sequence>
<dbReference type="RefSeq" id="WP_100494358.1">
    <property type="nucleotide sequence ID" value="NZ_PEBJ01000003.1"/>
</dbReference>
<keyword evidence="4" id="KW-1185">Reference proteome</keyword>
<reference evidence="4" key="1">
    <citation type="submission" date="2017-10" db="EMBL/GenBank/DDBJ databases">
        <title>Draft genome sequences of strains TRE 1, TRE 9, TRE H and TRI 7, isolated from tamarins, belonging to four potential novel Bifidobacterium species.</title>
        <authorList>
            <person name="Mattarelli P."/>
            <person name="Modesto M."/>
            <person name="Puglisi E."/>
            <person name="Morelli L."/>
            <person name="Bonetti A."/>
            <person name="Spezio C."/>
            <person name="Sandri C."/>
        </authorList>
    </citation>
    <scope>NUCLEOTIDE SEQUENCE [LARGE SCALE GENOMIC DNA]</scope>
    <source>
        <strain evidence="4">TREH</strain>
    </source>
</reference>
<dbReference type="Pfam" id="PF08861">
    <property type="entry name" value="DUF1828"/>
    <property type="match status" value="1"/>
</dbReference>
<evidence type="ECO:0000313" key="3">
    <source>
        <dbReference type="EMBL" id="PJM76796.1"/>
    </source>
</evidence>
<dbReference type="Pfam" id="PF08862">
    <property type="entry name" value="DUF1829"/>
    <property type="match status" value="1"/>
</dbReference>
<feature type="domain" description="DUF1828" evidence="1">
    <location>
        <begin position="36"/>
        <end position="122"/>
    </location>
</feature>
<evidence type="ECO:0000313" key="4">
    <source>
        <dbReference type="Proteomes" id="UP000229239"/>
    </source>
</evidence>
<dbReference type="AlphaFoldDB" id="A0A2M9HIZ4"/>
<gene>
    <name evidence="3" type="ORF">CSQ86_06735</name>
</gene>
<name>A0A2M9HIZ4_9BIFI</name>
<proteinExistence type="predicted"/>
<dbReference type="InterPro" id="IPR014960">
    <property type="entry name" value="DUF1828"/>
</dbReference>
<organism evidence="3 4">
    <name type="scientific">Bifidobacterium felsineum</name>
    <dbReference type="NCBI Taxonomy" id="2045440"/>
    <lineage>
        <taxon>Bacteria</taxon>
        <taxon>Bacillati</taxon>
        <taxon>Actinomycetota</taxon>
        <taxon>Actinomycetes</taxon>
        <taxon>Bifidobacteriales</taxon>
        <taxon>Bifidobacteriaceae</taxon>
        <taxon>Bifidobacterium</taxon>
    </lineage>
</organism>
<evidence type="ECO:0000259" key="2">
    <source>
        <dbReference type="Pfam" id="PF08862"/>
    </source>
</evidence>